<evidence type="ECO:0000256" key="5">
    <source>
        <dbReference type="SAM" id="Phobius"/>
    </source>
</evidence>
<dbReference type="GO" id="GO:0016989">
    <property type="term" value="F:sigma factor antagonist activity"/>
    <property type="evidence" value="ECO:0007669"/>
    <property type="project" value="TreeGrafter"/>
</dbReference>
<keyword evidence="4 5" id="KW-0472">Membrane</keyword>
<keyword evidence="3 5" id="KW-1133">Transmembrane helix</keyword>
<feature type="transmembrane region" description="Helical" evidence="5">
    <location>
        <begin position="87"/>
        <end position="109"/>
    </location>
</feature>
<evidence type="ECO:0000256" key="2">
    <source>
        <dbReference type="ARBA" id="ARBA00022692"/>
    </source>
</evidence>
<dbReference type="PANTHER" id="PTHR37461:SF1">
    <property type="entry name" value="ANTI-SIGMA-K FACTOR RSKA"/>
    <property type="match status" value="1"/>
</dbReference>
<accession>A0A6J4I6F2</accession>
<reference evidence="6" key="1">
    <citation type="submission" date="2020-02" db="EMBL/GenBank/DDBJ databases">
        <authorList>
            <person name="Meier V. D."/>
        </authorList>
    </citation>
    <scope>NUCLEOTIDE SEQUENCE</scope>
    <source>
        <strain evidence="6">AVDCRST_MAG10</strain>
    </source>
</reference>
<sequence>MSLTCAQLEDVAAELALGTVSGAERAAALDHVAGCAACRNLVDQLARAADSLLLLAPEAEPPPGFESRVLSRITPAARPRRERRRRVLVGVAAAALVAGLSGAGVAAMVDDDRRAADIRTALTIADDGRWTCRAVVYGDDPTWLVVSLDRTDDLSAAFSVEAFRSGQAGPVTVGTLTIEQGHGSLATAIQLPAGELETVRVLDARGQVRYTMRF</sequence>
<dbReference type="InterPro" id="IPR051474">
    <property type="entry name" value="Anti-sigma-K/W_factor"/>
</dbReference>
<evidence type="ECO:0000256" key="4">
    <source>
        <dbReference type="ARBA" id="ARBA00023136"/>
    </source>
</evidence>
<dbReference type="AlphaFoldDB" id="A0A6J4I6F2"/>
<comment type="subcellular location">
    <subcellularLocation>
        <location evidence="1">Membrane</location>
        <topology evidence="1">Single-pass membrane protein</topology>
    </subcellularLocation>
</comment>
<dbReference type="Gene3D" id="1.10.10.1320">
    <property type="entry name" value="Anti-sigma factor, zinc-finger domain"/>
    <property type="match status" value="1"/>
</dbReference>
<dbReference type="GO" id="GO:0006417">
    <property type="term" value="P:regulation of translation"/>
    <property type="evidence" value="ECO:0007669"/>
    <property type="project" value="TreeGrafter"/>
</dbReference>
<evidence type="ECO:0000256" key="3">
    <source>
        <dbReference type="ARBA" id="ARBA00022989"/>
    </source>
</evidence>
<organism evidence="6">
    <name type="scientific">uncultured Acidimicrobiales bacterium</name>
    <dbReference type="NCBI Taxonomy" id="310071"/>
    <lineage>
        <taxon>Bacteria</taxon>
        <taxon>Bacillati</taxon>
        <taxon>Actinomycetota</taxon>
        <taxon>Acidimicrobiia</taxon>
        <taxon>Acidimicrobiales</taxon>
        <taxon>environmental samples</taxon>
    </lineage>
</organism>
<dbReference type="GO" id="GO:0016020">
    <property type="term" value="C:membrane"/>
    <property type="evidence" value="ECO:0007669"/>
    <property type="project" value="UniProtKB-SubCell"/>
</dbReference>
<keyword evidence="2 5" id="KW-0812">Transmembrane</keyword>
<proteinExistence type="predicted"/>
<dbReference type="EMBL" id="CADCTB010000108">
    <property type="protein sequence ID" value="CAA9241651.1"/>
    <property type="molecule type" value="Genomic_DNA"/>
</dbReference>
<protein>
    <recommendedName>
        <fullName evidence="7">Zinc-finger domain-containing protein</fullName>
    </recommendedName>
</protein>
<name>A0A6J4I6F2_9ACTN</name>
<dbReference type="PANTHER" id="PTHR37461">
    <property type="entry name" value="ANTI-SIGMA-K FACTOR RSKA"/>
    <property type="match status" value="1"/>
</dbReference>
<evidence type="ECO:0008006" key="7">
    <source>
        <dbReference type="Google" id="ProtNLM"/>
    </source>
</evidence>
<evidence type="ECO:0000256" key="1">
    <source>
        <dbReference type="ARBA" id="ARBA00004167"/>
    </source>
</evidence>
<dbReference type="InterPro" id="IPR041916">
    <property type="entry name" value="Anti_sigma_zinc_sf"/>
</dbReference>
<evidence type="ECO:0000313" key="6">
    <source>
        <dbReference type="EMBL" id="CAA9241651.1"/>
    </source>
</evidence>
<gene>
    <name evidence="6" type="ORF">AVDCRST_MAG10-1628</name>
</gene>